<name>H8YZZ7_9GAMM</name>
<gene>
    <name evidence="4" type="ORF">Thi970DRAFT_01359</name>
</gene>
<dbReference type="STRING" id="631362.Thi970DRAFT_01359"/>
<sequence length="403" mass="42234">MTASAATKNKVFLTPGNAQWIGTRGEQQDAFGFHGFDDLEFSTHGGMLAVLADGMGGLQNGRAAAQTAVAILRQAYAEKAPEESIPDALQRALEAANAAVYQLAITSDGEGQVGTTLVAAVAHHEGIYWVAAGDSRLYGYRADTDNLSLLSQEHNYAAILQARVAQGAVDQADADENPERDALTSFLGLEDIPLIDSGTDLVPLSMGDRLLLCSDGVHGSLDAEDLRQLIRQPAQQAAEAIVSSLKAVAKPTQDNATLAILAAEASPPDQIELQSPGPQHGAMTSPRQEMTGTRQFASRLSKLIIGIGLALVLVLIGIAIGMSLRNPGKQEPAKPPEDATQMPESSVPNSEAGASMRDSGALEAADAQPQPVDSQIRPPAVPPSKTTNMEAEKSVPAPEPEDE</sequence>
<reference evidence="5" key="1">
    <citation type="submission" date="2011-06" db="EMBL/GenBank/DDBJ databases">
        <authorList>
            <consortium name="US DOE Joint Genome Institute (JGI-PGF)"/>
            <person name="Lucas S."/>
            <person name="Han J."/>
            <person name="Lapidus A."/>
            <person name="Cheng J.-F."/>
            <person name="Goodwin L."/>
            <person name="Pitluck S."/>
            <person name="Peters L."/>
            <person name="Land M.L."/>
            <person name="Hauser L."/>
            <person name="Vogl K."/>
            <person name="Liu Z."/>
            <person name="Overmann J."/>
            <person name="Frigaard N.-U."/>
            <person name="Bryant D.A."/>
            <person name="Woyke T.J."/>
        </authorList>
    </citation>
    <scope>NUCLEOTIDE SEQUENCE [LARGE SCALE GENOMIC DNA]</scope>
    <source>
        <strain evidence="5">970</strain>
    </source>
</reference>
<dbReference type="Gene3D" id="3.60.40.10">
    <property type="entry name" value="PPM-type phosphatase domain"/>
    <property type="match status" value="1"/>
</dbReference>
<dbReference type="Pfam" id="PF13672">
    <property type="entry name" value="PP2C_2"/>
    <property type="match status" value="1"/>
</dbReference>
<feature type="domain" description="PPM-type phosphatase" evidence="3">
    <location>
        <begin position="33"/>
        <end position="263"/>
    </location>
</feature>
<dbReference type="CDD" id="cd00143">
    <property type="entry name" value="PP2Cc"/>
    <property type="match status" value="1"/>
</dbReference>
<dbReference type="HOGENOM" id="CLU_683221_0_0_6"/>
<keyword evidence="2" id="KW-1133">Transmembrane helix</keyword>
<dbReference type="OrthoDB" id="9801841at2"/>
<dbReference type="PROSITE" id="PS51746">
    <property type="entry name" value="PPM_2"/>
    <property type="match status" value="1"/>
</dbReference>
<dbReference type="EMBL" id="JH603169">
    <property type="protein sequence ID" value="EIC21170.1"/>
    <property type="molecule type" value="Genomic_DNA"/>
</dbReference>
<dbReference type="InterPro" id="IPR036457">
    <property type="entry name" value="PPM-type-like_dom_sf"/>
</dbReference>
<evidence type="ECO:0000256" key="2">
    <source>
        <dbReference type="SAM" id="Phobius"/>
    </source>
</evidence>
<dbReference type="Proteomes" id="UP000002964">
    <property type="component" value="Unassembled WGS sequence"/>
</dbReference>
<dbReference type="eggNOG" id="COG0631">
    <property type="taxonomic scope" value="Bacteria"/>
</dbReference>
<dbReference type="SMART" id="SM00332">
    <property type="entry name" value="PP2Cc"/>
    <property type="match status" value="1"/>
</dbReference>
<accession>H8YZZ7</accession>
<dbReference type="SMART" id="SM00331">
    <property type="entry name" value="PP2C_SIG"/>
    <property type="match status" value="1"/>
</dbReference>
<evidence type="ECO:0000259" key="3">
    <source>
        <dbReference type="PROSITE" id="PS51746"/>
    </source>
</evidence>
<evidence type="ECO:0000313" key="5">
    <source>
        <dbReference type="Proteomes" id="UP000002964"/>
    </source>
</evidence>
<evidence type="ECO:0000256" key="1">
    <source>
        <dbReference type="SAM" id="MobiDB-lite"/>
    </source>
</evidence>
<dbReference type="SUPFAM" id="SSF81606">
    <property type="entry name" value="PP2C-like"/>
    <property type="match status" value="1"/>
</dbReference>
<feature type="region of interest" description="Disordered" evidence="1">
    <location>
        <begin position="269"/>
        <end position="293"/>
    </location>
</feature>
<protein>
    <submittedName>
        <fullName evidence="4">Serine/threonine protein phosphatase</fullName>
    </submittedName>
</protein>
<keyword evidence="2" id="KW-0812">Transmembrane</keyword>
<dbReference type="InterPro" id="IPR001932">
    <property type="entry name" value="PPM-type_phosphatase-like_dom"/>
</dbReference>
<keyword evidence="5" id="KW-1185">Reference proteome</keyword>
<dbReference type="RefSeq" id="WP_009147756.1">
    <property type="nucleotide sequence ID" value="NZ_CP121471.1"/>
</dbReference>
<proteinExistence type="predicted"/>
<feature type="transmembrane region" description="Helical" evidence="2">
    <location>
        <begin position="303"/>
        <end position="324"/>
    </location>
</feature>
<feature type="region of interest" description="Disordered" evidence="1">
    <location>
        <begin position="327"/>
        <end position="403"/>
    </location>
</feature>
<evidence type="ECO:0000313" key="4">
    <source>
        <dbReference type="EMBL" id="EIC21170.1"/>
    </source>
</evidence>
<dbReference type="AlphaFoldDB" id="H8YZZ7"/>
<keyword evidence="2" id="KW-0472">Membrane</keyword>
<reference evidence="4 5" key="2">
    <citation type="submission" date="2011-11" db="EMBL/GenBank/DDBJ databases">
        <authorList>
            <consortium name="US DOE Joint Genome Institute"/>
            <person name="Lucas S."/>
            <person name="Han J."/>
            <person name="Lapidus A."/>
            <person name="Cheng J.-F."/>
            <person name="Goodwin L."/>
            <person name="Pitluck S."/>
            <person name="Peters L."/>
            <person name="Ovchinnikova G."/>
            <person name="Zhang X."/>
            <person name="Detter J.C."/>
            <person name="Han C."/>
            <person name="Tapia R."/>
            <person name="Land M."/>
            <person name="Hauser L."/>
            <person name="Kyrpides N."/>
            <person name="Ivanova N."/>
            <person name="Pagani I."/>
            <person name="Vogl K."/>
            <person name="Liu Z."/>
            <person name="Overmann J."/>
            <person name="Frigaard N.-U."/>
            <person name="Bryant D."/>
            <person name="Woyke T."/>
        </authorList>
    </citation>
    <scope>NUCLEOTIDE SEQUENCE [LARGE SCALE GENOMIC DNA]</scope>
    <source>
        <strain evidence="4 5">970</strain>
    </source>
</reference>
<organism evidence="4 5">
    <name type="scientific">Thiorhodovibrio frisius</name>
    <dbReference type="NCBI Taxonomy" id="631362"/>
    <lineage>
        <taxon>Bacteria</taxon>
        <taxon>Pseudomonadati</taxon>
        <taxon>Pseudomonadota</taxon>
        <taxon>Gammaproteobacteria</taxon>
        <taxon>Chromatiales</taxon>
        <taxon>Chromatiaceae</taxon>
        <taxon>Thiorhodovibrio</taxon>
    </lineage>
</organism>